<organism evidence="4">
    <name type="scientific">Triticum aestivum</name>
    <name type="common">Wheat</name>
    <dbReference type="NCBI Taxonomy" id="4565"/>
    <lineage>
        <taxon>Eukaryota</taxon>
        <taxon>Viridiplantae</taxon>
        <taxon>Streptophyta</taxon>
        <taxon>Embryophyta</taxon>
        <taxon>Tracheophyta</taxon>
        <taxon>Spermatophyta</taxon>
        <taxon>Magnoliopsida</taxon>
        <taxon>Liliopsida</taxon>
        <taxon>Poales</taxon>
        <taxon>Poaceae</taxon>
        <taxon>BOP clade</taxon>
        <taxon>Pooideae</taxon>
        <taxon>Triticodae</taxon>
        <taxon>Triticeae</taxon>
        <taxon>Triticinae</taxon>
        <taxon>Triticum</taxon>
    </lineage>
</organism>
<dbReference type="SUPFAM" id="SSF53137">
    <property type="entry name" value="Translational machinery components"/>
    <property type="match status" value="1"/>
</dbReference>
<dbReference type="PANTHER" id="PTHR12899">
    <property type="entry name" value="39S RIBOSOMAL PROTEIN L18, MITOCHONDRIAL"/>
    <property type="match status" value="1"/>
</dbReference>
<dbReference type="PANTHER" id="PTHR12899:SF19">
    <property type="entry name" value="OS03G0694800 PROTEIN"/>
    <property type="match status" value="1"/>
</dbReference>
<evidence type="ECO:0000313" key="4">
    <source>
        <dbReference type="EMBL" id="KAF7030166.1"/>
    </source>
</evidence>
<dbReference type="InterPro" id="IPR057268">
    <property type="entry name" value="Ribosomal_L18"/>
</dbReference>
<comment type="similarity">
    <text evidence="1">Belongs to the universal ribosomal protein uL18 family.</text>
</comment>
<dbReference type="EMBL" id="CM022218">
    <property type="protein sequence ID" value="KAF7030166.1"/>
    <property type="molecule type" value="Genomic_DNA"/>
</dbReference>
<dbReference type="Proteomes" id="UP000815260">
    <property type="component" value="Chromosome 3B"/>
</dbReference>
<dbReference type="InterPro" id="IPR005484">
    <property type="entry name" value="Ribosomal_uL18_bac/plant/anim"/>
</dbReference>
<evidence type="ECO:0000256" key="2">
    <source>
        <dbReference type="ARBA" id="ARBA00022980"/>
    </source>
</evidence>
<keyword evidence="3" id="KW-0687">Ribonucleoprotein</keyword>
<accession>A0A3B6FNM4</accession>
<protein>
    <recommendedName>
        <fullName evidence="5">50S ribosomal protein L18</fullName>
    </recommendedName>
</protein>
<evidence type="ECO:0008006" key="5">
    <source>
        <dbReference type="Google" id="ProtNLM"/>
    </source>
</evidence>
<evidence type="ECO:0000256" key="1">
    <source>
        <dbReference type="ARBA" id="ARBA00007116"/>
    </source>
</evidence>
<dbReference type="Pfam" id="PF00861">
    <property type="entry name" value="Ribosomal_L18p"/>
    <property type="match status" value="1"/>
</dbReference>
<reference evidence="4" key="2">
    <citation type="submission" date="2020-03" db="EMBL/GenBank/DDBJ databases">
        <title>The second near-complete assembly of the hexaploid bread wheat (Triticum aestivum) genome.</title>
        <authorList>
            <person name="Zimin A.V."/>
            <person name="Puiu D."/>
            <person name="Shumante A."/>
            <person name="Alonge M."/>
            <person name="Salzberg S.L."/>
        </authorList>
    </citation>
    <scope>NUCLEOTIDE SEQUENCE</scope>
    <source>
        <tissue evidence="4">Leaf</tissue>
    </source>
</reference>
<sequence length="116" mass="12359">MVIPAPARAPAITKFLKPYVLKMHFTNNFVTAQVIHTPSATIACAASSQEKILRPSMESTRDVGVAAAAKIGKLLGERLLFRGIPAVSVSMSRDQTYHGKVKAVIDSLTAAGVKLL</sequence>
<dbReference type="Gene3D" id="3.30.420.100">
    <property type="match status" value="1"/>
</dbReference>
<name>A0A3B6FNM4_WHEAT</name>
<comment type="caution">
    <text evidence="4">The sequence shown here is derived from an EMBL/GenBank/DDBJ whole genome shotgun (WGS) entry which is preliminary data.</text>
</comment>
<proteinExistence type="inferred from homology"/>
<evidence type="ECO:0000256" key="3">
    <source>
        <dbReference type="ARBA" id="ARBA00023274"/>
    </source>
</evidence>
<dbReference type="CDD" id="cd00432">
    <property type="entry name" value="Ribosomal_L18_L5e"/>
    <property type="match status" value="1"/>
</dbReference>
<dbReference type="STRING" id="4565.A0A077RU39"/>
<reference evidence="4" key="1">
    <citation type="journal article" date="2017" name="Gigascience">
        <title>The first near-complete assembly of the hexaploid bread wheat genome, Triticum aestivum.</title>
        <authorList>
            <person name="Zimin A.V."/>
            <person name="Puiu D."/>
            <person name="Hall R."/>
            <person name="Kingan S."/>
            <person name="Clavijo B.J."/>
            <person name="Salzberg S.L."/>
        </authorList>
    </citation>
    <scope>NUCLEOTIDE SEQUENCE</scope>
    <source>
        <tissue evidence="4">Leaf</tissue>
    </source>
</reference>
<dbReference type="OMA" id="LHIENYS"/>
<gene>
    <name evidence="4" type="ORF">CFC21_041766</name>
</gene>
<keyword evidence="2" id="KW-0689">Ribosomal protein</keyword>